<accession>A0A1B0ZMF9</accession>
<name>A0A1B0ZMF9_9RHOB</name>
<proteinExistence type="predicted"/>
<gene>
    <name evidence="2" type="ORF">JL2886_00415</name>
</gene>
<dbReference type="EMBL" id="CP015124">
    <property type="protein sequence ID" value="ANP35347.1"/>
    <property type="molecule type" value="Genomic_DNA"/>
</dbReference>
<keyword evidence="3" id="KW-1185">Reference proteome</keyword>
<organism evidence="2 3">
    <name type="scientific">Phaeobacter gallaeciensis</name>
    <dbReference type="NCBI Taxonomy" id="60890"/>
    <lineage>
        <taxon>Bacteria</taxon>
        <taxon>Pseudomonadati</taxon>
        <taxon>Pseudomonadota</taxon>
        <taxon>Alphaproteobacteria</taxon>
        <taxon>Rhodobacterales</taxon>
        <taxon>Roseobacteraceae</taxon>
        <taxon>Phaeobacter</taxon>
    </lineage>
</organism>
<dbReference type="Proteomes" id="UP000092565">
    <property type="component" value="Chromosome"/>
</dbReference>
<feature type="compositionally biased region" description="Basic residues" evidence="1">
    <location>
        <begin position="65"/>
        <end position="81"/>
    </location>
</feature>
<feature type="region of interest" description="Disordered" evidence="1">
    <location>
        <begin position="65"/>
        <end position="93"/>
    </location>
</feature>
<evidence type="ECO:0000313" key="3">
    <source>
        <dbReference type="Proteomes" id="UP000092565"/>
    </source>
</evidence>
<sequence length="93" mass="10912">MFSLAWLSQPTNGGIWGQNNIPVSLPNPVERLSHEHKIRLCVLRITFWSNGQLCRSRRDPWKRARRTRSAARVRRRRRRPDGHRCPGGAGCRW</sequence>
<evidence type="ECO:0000256" key="1">
    <source>
        <dbReference type="SAM" id="MobiDB-lite"/>
    </source>
</evidence>
<protein>
    <submittedName>
        <fullName evidence="2">Uncharacterized protein</fullName>
    </submittedName>
</protein>
<reference evidence="2 3" key="1">
    <citation type="submission" date="2016-04" db="EMBL/GenBank/DDBJ databases">
        <authorList>
            <person name="Evans L.H."/>
            <person name="Alamgir A."/>
            <person name="Owens N."/>
            <person name="Weber N.D."/>
            <person name="Virtaneva K."/>
            <person name="Barbian K."/>
            <person name="Babar A."/>
            <person name="Rosenke K."/>
        </authorList>
    </citation>
    <scope>NUCLEOTIDE SEQUENCE [LARGE SCALE GENOMIC DNA]</scope>
    <source>
        <strain evidence="2 3">JL2886</strain>
    </source>
</reference>
<dbReference type="AlphaFoldDB" id="A0A1B0ZMF9"/>
<evidence type="ECO:0000313" key="2">
    <source>
        <dbReference type="EMBL" id="ANP35347.1"/>
    </source>
</evidence>